<reference evidence="3" key="1">
    <citation type="journal article" date="2019" name="Int. J. Syst. Evol. Microbiol.">
        <title>The Global Catalogue of Microorganisms (GCM) 10K type strain sequencing project: providing services to taxonomists for standard genome sequencing and annotation.</title>
        <authorList>
            <consortium name="The Broad Institute Genomics Platform"/>
            <consortium name="The Broad Institute Genome Sequencing Center for Infectious Disease"/>
            <person name="Wu L."/>
            <person name="Ma J."/>
        </authorList>
    </citation>
    <scope>NUCLEOTIDE SEQUENCE [LARGE SCALE GENOMIC DNA]</scope>
    <source>
        <strain evidence="3">CGMCC 4.7093</strain>
    </source>
</reference>
<dbReference type="RefSeq" id="WP_378036078.1">
    <property type="nucleotide sequence ID" value="NZ_JBHSIV010000009.1"/>
</dbReference>
<keyword evidence="3" id="KW-1185">Reference proteome</keyword>
<sequence length="652" mass="65613">MRTRGLSPSLRSPARVLPLLLVLALLAGAGTASAQPAPPAPPPAAGSFVPLQAARLFDSRVPTKVVDKGFTQAGPLGPGQTVSVPVAGRGGVPDTGAGTVVLNVTGTTLFGSSYLTLWPQDAPRPPTSTLSLTPGAPVTKTIVTKLGGGGAVSLFNVTGVTDATVDVVGWFPESSPLASGVPQRMLDTRAEGALQPGESRRVQVDGRGFAPAPPGSSVLLSLTATDATAPTTVSAWGTGGPRPFAPTLTLVPGDTLPTMTIVPVGEDGSITVANQAGTVQLLADLVAVLPAAVGRAVTPARLYDSRTPDPATAAVGTGPLAPGQIRTVPVLGRAGLPATGVSSVLLNVTGLGPTGNGAIGVWGAGPPPTTSAVVVPAGTVRPGFAVVPVSPQGTVQVADAGSAMDVVLDVVGYLAGTPGTAPTGPAAVPGAPAPDGGKLLWQADYADGLANYRSTPWNMVGAAAPDVVGSVLGGLLRKPALQVSMPGGGQRAELEPNFRSLRDGDDLFFGFSVTLAPGFPTTTGDWQVITQWKNEGTGSPPLSVKVGDGQFQLDGGFDRGAPFEIPMGPATPGVAHQVVVHVRFAGGGGSVDTWVDGKQAIRGFRPPAGTLYPGTTSYLKTGIYRSTAISQPGTLFFDDWRIGTSYAAAYPR</sequence>
<gene>
    <name evidence="2" type="ORF">ACFPBZ_10970</name>
</gene>
<dbReference type="InterPro" id="IPR025975">
    <property type="entry name" value="Polysacc_lyase"/>
</dbReference>
<protein>
    <submittedName>
        <fullName evidence="2">Heparin lyase I family protein</fullName>
    </submittedName>
</protein>
<name>A0ABV9YL39_9PSEU</name>
<evidence type="ECO:0000313" key="2">
    <source>
        <dbReference type="EMBL" id="MFC5062728.1"/>
    </source>
</evidence>
<keyword evidence="2" id="KW-0456">Lyase</keyword>
<evidence type="ECO:0000256" key="1">
    <source>
        <dbReference type="SAM" id="SignalP"/>
    </source>
</evidence>
<dbReference type="GO" id="GO:0016829">
    <property type="term" value="F:lyase activity"/>
    <property type="evidence" value="ECO:0007669"/>
    <property type="project" value="UniProtKB-KW"/>
</dbReference>
<accession>A0ABV9YL39</accession>
<organism evidence="2 3">
    <name type="scientific">Actinomycetospora atypica</name>
    <dbReference type="NCBI Taxonomy" id="1290095"/>
    <lineage>
        <taxon>Bacteria</taxon>
        <taxon>Bacillati</taxon>
        <taxon>Actinomycetota</taxon>
        <taxon>Actinomycetes</taxon>
        <taxon>Pseudonocardiales</taxon>
        <taxon>Pseudonocardiaceae</taxon>
        <taxon>Actinomycetospora</taxon>
    </lineage>
</organism>
<comment type="caution">
    <text evidence="2">The sequence shown here is derived from an EMBL/GenBank/DDBJ whole genome shotgun (WGS) entry which is preliminary data.</text>
</comment>
<dbReference type="Proteomes" id="UP001595947">
    <property type="component" value="Unassembled WGS sequence"/>
</dbReference>
<feature type="signal peptide" evidence="1">
    <location>
        <begin position="1"/>
        <end position="34"/>
    </location>
</feature>
<dbReference type="EMBL" id="JBHSIV010000009">
    <property type="protein sequence ID" value="MFC5062728.1"/>
    <property type="molecule type" value="Genomic_DNA"/>
</dbReference>
<dbReference type="Gene3D" id="2.60.120.200">
    <property type="match status" value="1"/>
</dbReference>
<feature type="chain" id="PRO_5047342913" evidence="1">
    <location>
        <begin position="35"/>
        <end position="652"/>
    </location>
</feature>
<evidence type="ECO:0000313" key="3">
    <source>
        <dbReference type="Proteomes" id="UP001595947"/>
    </source>
</evidence>
<proteinExistence type="predicted"/>
<dbReference type="Pfam" id="PF14099">
    <property type="entry name" value="Polysacc_lyase"/>
    <property type="match status" value="1"/>
</dbReference>
<keyword evidence="1" id="KW-0732">Signal</keyword>